<dbReference type="EMBL" id="CP002685">
    <property type="protein sequence ID" value="ANM61426.1"/>
    <property type="molecule type" value="Genomic_DNA"/>
</dbReference>
<gene>
    <name evidence="1" type="ordered locus">At2g13555</name>
</gene>
<sequence>RRLVRVVAVWRRFRLSSGAVSFGSCFRSWRDFCLSAGLCM</sequence>
<evidence type="ECO:0000313" key="1">
    <source>
        <dbReference type="EMBL" id="ANM61426.1"/>
    </source>
</evidence>
<keyword evidence="2" id="KW-1185">Reference proteome</keyword>
<evidence type="ECO:0000313" key="2">
    <source>
        <dbReference type="Proteomes" id="UP000006548"/>
    </source>
</evidence>
<reference evidence="1 2" key="1">
    <citation type="journal article" date="1999" name="Nature">
        <title>Sequence and analysis of chromosome 2 of the plant Arabidopsis thaliana.</title>
        <authorList>
            <person name="Lin X."/>
            <person name="Kaul S."/>
            <person name="Rounsley S."/>
            <person name="Shea T.P."/>
            <person name="Benito M.I."/>
            <person name="Town C.D."/>
            <person name="Fujii C.Y."/>
            <person name="Mason T."/>
            <person name="Bowman C.L."/>
            <person name="Barnstead M."/>
            <person name="Feldblyum T.V."/>
            <person name="Buell C.R."/>
            <person name="Ketchum K.A."/>
            <person name="Lee J."/>
            <person name="Ronning C.M."/>
            <person name="Koo H.L."/>
            <person name="Moffat K.S."/>
            <person name="Cronin L.A."/>
            <person name="Shen M."/>
            <person name="Pai G."/>
            <person name="Van Aken S."/>
            <person name="Umayam L."/>
            <person name="Tallon L.J."/>
            <person name="Gill J.E."/>
            <person name="Adams M.D."/>
            <person name="Carrera A.J."/>
            <person name="Creasy T.H."/>
            <person name="Goodman H.M."/>
            <person name="Somerville C.R."/>
            <person name="Copenhaver G.P."/>
            <person name="Preuss D."/>
            <person name="Nierman W.C."/>
            <person name="White O."/>
            <person name="Eisen J.A."/>
            <person name="Salzberg S.L."/>
            <person name="Fraser C.M."/>
            <person name="Venter J.C."/>
        </authorList>
    </citation>
    <scope>NUCLEOTIDE SEQUENCE [LARGE SCALE GENOMIC DNA]</scope>
    <source>
        <strain evidence="2">cv. Columbia</strain>
    </source>
</reference>
<dbReference type="AlphaFoldDB" id="A0A1P8AXN5"/>
<name>A0A1P8AXN5_ARATH</name>
<accession>A0A1P8AXN5</accession>
<feature type="non-terminal residue" evidence="1">
    <location>
        <position position="40"/>
    </location>
</feature>
<reference evidence="2" key="2">
    <citation type="journal article" date="2017" name="Plant J.">
        <title>Araport11: a complete reannotation of the Arabidopsis thaliana reference genome.</title>
        <authorList>
            <person name="Cheng C.Y."/>
            <person name="Krishnakumar V."/>
            <person name="Chan A.P."/>
            <person name="Thibaud-Nissen F."/>
            <person name="Schobel S."/>
            <person name="Town C.D."/>
        </authorList>
    </citation>
    <scope>GENOME REANNOTATION</scope>
    <source>
        <strain evidence="2">cv. Columbia</strain>
    </source>
</reference>
<dbReference type="KEGG" id="ath:AT2G13555"/>
<feature type="non-terminal residue" evidence="1">
    <location>
        <position position="1"/>
    </location>
</feature>
<dbReference type="RefSeq" id="NP_001323643.1">
    <property type="nucleotide sequence ID" value="NM_001335394.1"/>
</dbReference>
<protein>
    <submittedName>
        <fullName evidence="1">Uncharacterized protein</fullName>
    </submittedName>
</protein>
<dbReference type="GeneID" id="28718261"/>
<dbReference type="Proteomes" id="UP000006548">
    <property type="component" value="Chromosome 2"/>
</dbReference>
<organism evidence="1 2">
    <name type="scientific">Arabidopsis thaliana</name>
    <name type="common">Mouse-ear cress</name>
    <dbReference type="NCBI Taxonomy" id="3702"/>
    <lineage>
        <taxon>Eukaryota</taxon>
        <taxon>Viridiplantae</taxon>
        <taxon>Streptophyta</taxon>
        <taxon>Embryophyta</taxon>
        <taxon>Tracheophyta</taxon>
        <taxon>Spermatophyta</taxon>
        <taxon>Magnoliopsida</taxon>
        <taxon>eudicotyledons</taxon>
        <taxon>Gunneridae</taxon>
        <taxon>Pentapetalae</taxon>
        <taxon>rosids</taxon>
        <taxon>malvids</taxon>
        <taxon>Brassicales</taxon>
        <taxon>Brassicaceae</taxon>
        <taxon>Camelineae</taxon>
        <taxon>Arabidopsis</taxon>
    </lineage>
</organism>
<proteinExistence type="predicted"/>
<dbReference type="TAIR" id="AT2G13555"/>
<dbReference type="InParanoid" id="A0A1P8AXN5"/>